<dbReference type="PRINTS" id="PR00081">
    <property type="entry name" value="GDHRDH"/>
</dbReference>
<evidence type="ECO:0000313" key="5">
    <source>
        <dbReference type="Proteomes" id="UP001165492"/>
    </source>
</evidence>
<dbReference type="PANTHER" id="PTHR44196">
    <property type="entry name" value="DEHYDROGENASE/REDUCTASE SDR FAMILY MEMBER 7B"/>
    <property type="match status" value="1"/>
</dbReference>
<sequence length="285" mass="31158">MKLDKKNGVFNGSVAIITGGASGIGAAFGRELARRGCEVILADCQIDLAKEVAAEIREAGGEATAAELNIVDYCAVEALIYETVKRTGRLDYMFNNAGITMSGPASAYGIEDWNKIIDVNLRGVIHGVQAAYPVMQEQGFGHIVNTASFAGLLAMPGKIGYTTTKHAVVGLSKALRMEAAQAGIRVSALCPGYVQTPILDQCGKYGKVLQERSPEQVEKTRQMIKKFKPMSPDIFAAKALDAIGKNEAIIVMQWKYKFLWWFDRLFPTLNLRLFQRTAAEDFRQA</sequence>
<reference evidence="4" key="1">
    <citation type="submission" date="2021-11" db="EMBL/GenBank/DDBJ databases">
        <title>Description of a new species Pelosinus isolated from the bottom sediments of Lake Baikal.</title>
        <authorList>
            <person name="Zakharyuk A."/>
        </authorList>
    </citation>
    <scope>NUCLEOTIDE SEQUENCE</scope>
    <source>
        <strain evidence="4">Bkl1</strain>
    </source>
</reference>
<dbReference type="Pfam" id="PF00106">
    <property type="entry name" value="adh_short"/>
    <property type="match status" value="1"/>
</dbReference>
<evidence type="ECO:0000256" key="2">
    <source>
        <dbReference type="ARBA" id="ARBA00023002"/>
    </source>
</evidence>
<dbReference type="EMBL" id="JAJHJB010000021">
    <property type="protein sequence ID" value="MCC5466704.1"/>
    <property type="molecule type" value="Genomic_DNA"/>
</dbReference>
<dbReference type="InterPro" id="IPR020904">
    <property type="entry name" value="Sc_DH/Rdtase_CS"/>
</dbReference>
<gene>
    <name evidence="4" type="ORF">LMF89_15255</name>
</gene>
<dbReference type="SUPFAM" id="SSF51735">
    <property type="entry name" value="NAD(P)-binding Rossmann-fold domains"/>
    <property type="match status" value="1"/>
</dbReference>
<evidence type="ECO:0000313" key="4">
    <source>
        <dbReference type="EMBL" id="MCC5466704.1"/>
    </source>
</evidence>
<dbReference type="PANTHER" id="PTHR44196:SF1">
    <property type="entry name" value="DEHYDROGENASE_REDUCTASE SDR FAMILY MEMBER 7B"/>
    <property type="match status" value="1"/>
</dbReference>
<comment type="similarity">
    <text evidence="1 3">Belongs to the short-chain dehydrogenases/reductases (SDR) family.</text>
</comment>
<evidence type="ECO:0000256" key="3">
    <source>
        <dbReference type="RuleBase" id="RU000363"/>
    </source>
</evidence>
<dbReference type="RefSeq" id="WP_229535822.1">
    <property type="nucleotide sequence ID" value="NZ_JAJHJB010000021.1"/>
</dbReference>
<dbReference type="PROSITE" id="PS00061">
    <property type="entry name" value="ADH_SHORT"/>
    <property type="match status" value="1"/>
</dbReference>
<proteinExistence type="inferred from homology"/>
<dbReference type="Proteomes" id="UP001165492">
    <property type="component" value="Unassembled WGS sequence"/>
</dbReference>
<keyword evidence="2" id="KW-0560">Oxidoreductase</keyword>
<accession>A0ABS8HXJ1</accession>
<protein>
    <submittedName>
        <fullName evidence="4">SDR family oxidoreductase</fullName>
    </submittedName>
</protein>
<evidence type="ECO:0000256" key="1">
    <source>
        <dbReference type="ARBA" id="ARBA00006484"/>
    </source>
</evidence>
<organism evidence="4 5">
    <name type="scientific">Pelosinus baikalensis</name>
    <dbReference type="NCBI Taxonomy" id="2892015"/>
    <lineage>
        <taxon>Bacteria</taxon>
        <taxon>Bacillati</taxon>
        <taxon>Bacillota</taxon>
        <taxon>Negativicutes</taxon>
        <taxon>Selenomonadales</taxon>
        <taxon>Sporomusaceae</taxon>
        <taxon>Pelosinus</taxon>
    </lineage>
</organism>
<name>A0ABS8HXJ1_9FIRM</name>
<dbReference type="InterPro" id="IPR036291">
    <property type="entry name" value="NAD(P)-bd_dom_sf"/>
</dbReference>
<dbReference type="InterPro" id="IPR002347">
    <property type="entry name" value="SDR_fam"/>
</dbReference>
<keyword evidence="5" id="KW-1185">Reference proteome</keyword>
<dbReference type="PRINTS" id="PR00080">
    <property type="entry name" value="SDRFAMILY"/>
</dbReference>
<comment type="caution">
    <text evidence="4">The sequence shown here is derived from an EMBL/GenBank/DDBJ whole genome shotgun (WGS) entry which is preliminary data.</text>
</comment>
<dbReference type="CDD" id="cd05233">
    <property type="entry name" value="SDR_c"/>
    <property type="match status" value="1"/>
</dbReference>
<dbReference type="Gene3D" id="3.40.50.720">
    <property type="entry name" value="NAD(P)-binding Rossmann-like Domain"/>
    <property type="match status" value="1"/>
</dbReference>